<dbReference type="GO" id="GO:0016020">
    <property type="term" value="C:membrane"/>
    <property type="evidence" value="ECO:0007669"/>
    <property type="project" value="UniProtKB-SubCell"/>
</dbReference>
<feature type="transmembrane region" description="Helical" evidence="5">
    <location>
        <begin position="6"/>
        <end position="24"/>
    </location>
</feature>
<protein>
    <submittedName>
        <fullName evidence="7">Colicin V production protein</fullName>
    </submittedName>
    <submittedName>
        <fullName evidence="8">CvpA family protein</fullName>
    </submittedName>
</protein>
<keyword evidence="4 5" id="KW-0472">Membrane</keyword>
<evidence type="ECO:0000256" key="5">
    <source>
        <dbReference type="SAM" id="Phobius"/>
    </source>
</evidence>
<gene>
    <name evidence="8" type="ORF">ACD591_17710</name>
    <name evidence="7" type="ORF">FOE74_19635</name>
</gene>
<organism evidence="7 9">
    <name type="scientific">Rufibacter glacialis</name>
    <dbReference type="NCBI Taxonomy" id="1259555"/>
    <lineage>
        <taxon>Bacteria</taxon>
        <taxon>Pseudomonadati</taxon>
        <taxon>Bacteroidota</taxon>
        <taxon>Cytophagia</taxon>
        <taxon>Cytophagales</taxon>
        <taxon>Hymenobacteraceae</taxon>
        <taxon>Rufibacter</taxon>
    </lineage>
</organism>
<sequence length="318" mass="35493">MNFVDLLLLFIMATSLFTGWHRGFIYGVLDLVRWVGSLLIGLSLYPLVAEGLGKVFDWNELWLLPISFFLVAVLASVLLQALGTWAISRLPARVHAHKGNQVLGLLPGFLSGLVTGMLVVVLLTAFPLPLWVQDEVQGSAFAPRFSRYAEKAEMALSPVFDKALNRTMSKLTVRPGSDEVIQLPYKVTSMKPRPDLEAEMLTLLNQERAKANLAPLAADTSLRRVARLHSEDMFRRGYFSHYTPEGYGPFDRIRKAKVPFRLAGENLALAPTLEIAHNGLMNSPGHRANILRDRFGRVGIGVLQGSDRRLMITQNFRN</sequence>
<dbReference type="InterPro" id="IPR014044">
    <property type="entry name" value="CAP_dom"/>
</dbReference>
<evidence type="ECO:0000313" key="7">
    <source>
        <dbReference type="EMBL" id="KAA6430682.1"/>
    </source>
</evidence>
<feature type="transmembrane region" description="Helical" evidence="5">
    <location>
        <begin position="61"/>
        <end position="82"/>
    </location>
</feature>
<evidence type="ECO:0000256" key="3">
    <source>
        <dbReference type="ARBA" id="ARBA00022989"/>
    </source>
</evidence>
<dbReference type="PANTHER" id="PTHR31157:SF1">
    <property type="entry name" value="SCP DOMAIN-CONTAINING PROTEIN"/>
    <property type="match status" value="1"/>
</dbReference>
<keyword evidence="3 5" id="KW-1133">Transmembrane helix</keyword>
<dbReference type="CDD" id="cd05379">
    <property type="entry name" value="CAP_bacterial"/>
    <property type="match status" value="1"/>
</dbReference>
<evidence type="ECO:0000259" key="6">
    <source>
        <dbReference type="Pfam" id="PF00188"/>
    </source>
</evidence>
<dbReference type="AlphaFoldDB" id="A0A5M8Q7S9"/>
<evidence type="ECO:0000256" key="1">
    <source>
        <dbReference type="ARBA" id="ARBA00004141"/>
    </source>
</evidence>
<feature type="transmembrane region" description="Helical" evidence="5">
    <location>
        <begin position="102"/>
        <end position="126"/>
    </location>
</feature>
<dbReference type="InterPro" id="IPR035940">
    <property type="entry name" value="CAP_sf"/>
</dbReference>
<dbReference type="Gene3D" id="3.40.33.10">
    <property type="entry name" value="CAP"/>
    <property type="match status" value="1"/>
</dbReference>
<evidence type="ECO:0000313" key="9">
    <source>
        <dbReference type="Proteomes" id="UP000323866"/>
    </source>
</evidence>
<dbReference type="EMBL" id="VKKZ01000025">
    <property type="protein sequence ID" value="KAA6430682.1"/>
    <property type="molecule type" value="Genomic_DNA"/>
</dbReference>
<proteinExistence type="predicted"/>
<evidence type="ECO:0000256" key="2">
    <source>
        <dbReference type="ARBA" id="ARBA00022692"/>
    </source>
</evidence>
<dbReference type="Pfam" id="PF00188">
    <property type="entry name" value="CAP"/>
    <property type="match status" value="1"/>
</dbReference>
<comment type="subcellular location">
    <subcellularLocation>
        <location evidence="1">Membrane</location>
        <topology evidence="1">Multi-pass membrane protein</topology>
    </subcellularLocation>
</comment>
<dbReference type="EMBL" id="JBGOGF010000011">
    <property type="protein sequence ID" value="MFA1773141.1"/>
    <property type="molecule type" value="Genomic_DNA"/>
</dbReference>
<dbReference type="PANTHER" id="PTHR31157">
    <property type="entry name" value="SCP DOMAIN-CONTAINING PROTEIN"/>
    <property type="match status" value="1"/>
</dbReference>
<dbReference type="OrthoDB" id="982527at2"/>
<keyword evidence="2 5" id="KW-0812">Transmembrane</keyword>
<comment type="caution">
    <text evidence="7">The sequence shown here is derived from an EMBL/GenBank/DDBJ whole genome shotgun (WGS) entry which is preliminary data.</text>
</comment>
<evidence type="ECO:0000313" key="8">
    <source>
        <dbReference type="EMBL" id="MFA1773141.1"/>
    </source>
</evidence>
<accession>A0A5M8Q7S9</accession>
<reference evidence="8 10" key="3">
    <citation type="submission" date="2024-08" db="EMBL/GenBank/DDBJ databases">
        <authorList>
            <person name="Wei W."/>
        </authorList>
    </citation>
    <scope>NUCLEOTIDE SEQUENCE [LARGE SCALE GENOMIC DNA]</scope>
    <source>
        <strain evidence="8 10">XU2</strain>
    </source>
</reference>
<dbReference type="Proteomes" id="UP001570846">
    <property type="component" value="Unassembled WGS sequence"/>
</dbReference>
<evidence type="ECO:0000313" key="10">
    <source>
        <dbReference type="Proteomes" id="UP001570846"/>
    </source>
</evidence>
<dbReference type="RefSeq" id="WP_149100339.1">
    <property type="nucleotide sequence ID" value="NZ_BMMG01000008.1"/>
</dbReference>
<keyword evidence="10" id="KW-1185">Reference proteome</keyword>
<reference evidence="7 9" key="1">
    <citation type="submission" date="2019-07" db="EMBL/GenBank/DDBJ databases">
        <authorList>
            <person name="Qu J.-H."/>
        </authorList>
    </citation>
    <scope>NUCLEOTIDE SEQUENCE [LARGE SCALE GENOMIC DNA]</scope>
    <source>
        <strain evidence="7 9">MDT1-10-3</strain>
    </source>
</reference>
<dbReference type="GO" id="GO:0009403">
    <property type="term" value="P:toxin biosynthetic process"/>
    <property type="evidence" value="ECO:0007669"/>
    <property type="project" value="InterPro"/>
</dbReference>
<dbReference type="Pfam" id="PF02674">
    <property type="entry name" value="Colicin_V"/>
    <property type="match status" value="1"/>
</dbReference>
<dbReference type="SUPFAM" id="SSF55797">
    <property type="entry name" value="PR-1-like"/>
    <property type="match status" value="1"/>
</dbReference>
<reference evidence="7 9" key="2">
    <citation type="submission" date="2019-09" db="EMBL/GenBank/DDBJ databases">
        <title>A bacterium isolated from glacier soil.</title>
        <authorList>
            <person name="Liu Q."/>
        </authorList>
    </citation>
    <scope>NUCLEOTIDE SEQUENCE [LARGE SCALE GENOMIC DNA]</scope>
    <source>
        <strain evidence="7 9">MDT1-10-3</strain>
    </source>
</reference>
<dbReference type="InterPro" id="IPR003825">
    <property type="entry name" value="Colicin-V_CvpA"/>
</dbReference>
<name>A0A5M8Q7S9_9BACT</name>
<feature type="domain" description="SCP" evidence="6">
    <location>
        <begin position="201"/>
        <end position="316"/>
    </location>
</feature>
<evidence type="ECO:0000256" key="4">
    <source>
        <dbReference type="ARBA" id="ARBA00023136"/>
    </source>
</evidence>
<dbReference type="Proteomes" id="UP000323866">
    <property type="component" value="Unassembled WGS sequence"/>
</dbReference>